<dbReference type="Proteomes" id="UP001200142">
    <property type="component" value="Segment"/>
</dbReference>
<dbReference type="Pfam" id="PF13539">
    <property type="entry name" value="Peptidase_M15_4"/>
    <property type="match status" value="1"/>
</dbReference>
<gene>
    <name evidence="3" type="primary">21</name>
    <name evidence="3" type="ORF">SEA_BAILEYBLU_21</name>
</gene>
<dbReference type="InterPro" id="IPR009045">
    <property type="entry name" value="Zn_M74/Hedgehog-like"/>
</dbReference>
<reference evidence="3" key="1">
    <citation type="submission" date="2021-11" db="EMBL/GenBank/DDBJ databases">
        <authorList>
            <person name="Sydney V."/>
            <person name="Hansen K."/>
            <person name="Christner J."/>
            <person name="Deckinger K."/>
            <person name="Miller H."/>
            <person name="Baileys A."/>
            <person name="Berdar T."/>
            <person name="Fuhrer G."/>
            <person name="Everett M."/>
            <person name="Evans I."/>
            <person name="Harbison A."/>
            <person name="Jacks D."/>
            <person name="Philbrick A."/>
            <person name="Learn C."/>
            <person name="Swerdlow S.J."/>
            <person name="Klyczek K."/>
            <person name="Garlena R.A."/>
            <person name="Russell D.A."/>
            <person name="Jacobs-Sera D."/>
            <person name="Hatfull G.F."/>
        </authorList>
    </citation>
    <scope>NUCLEOTIDE SEQUENCE</scope>
</reference>
<dbReference type="GeneID" id="77953904"/>
<organism evidence="3 4">
    <name type="scientific">Arthrobacter phage BaileyBlu</name>
    <dbReference type="NCBI Taxonomy" id="2910754"/>
    <lineage>
        <taxon>Viruses</taxon>
        <taxon>Duplodnaviria</taxon>
        <taxon>Heunggongvirae</taxon>
        <taxon>Uroviricota</taxon>
        <taxon>Caudoviricetes</taxon>
        <taxon>Casidaviridae</taxon>
        <taxon>Baileybluvirus</taxon>
        <taxon>Baileybluvirus baileyblu</taxon>
    </lineage>
</organism>
<evidence type="ECO:0000259" key="1">
    <source>
        <dbReference type="Pfam" id="PF01471"/>
    </source>
</evidence>
<dbReference type="InterPro" id="IPR002477">
    <property type="entry name" value="Peptidoglycan-bd-like"/>
</dbReference>
<dbReference type="InterPro" id="IPR039561">
    <property type="entry name" value="Peptidase_M15C"/>
</dbReference>
<sequence>MTVVTRLNWDVIDTGTSPRLVNFPWVTGKVRGGDHAVVLDYIARRWDAEVEPIVKAHSWGWAKRPVRGFASIPSEHSAGVALDFNAPDHPLGVPASKTLSVKQIAAIRQIMKDVKGAARWGGEWSRPDAMHVELMGGNALMKRVADEIRAGKLPGLKAETVVVPAGSKTPAKAPAKIYPAIALPSSRQHTIASHNAWVHLMREIGRKEADLGRALQLWLAGLGYYKGKIDGKFGPMSVKALQRFLAAKGHYTGKIDGKRENLTVAAEIAYLNAQRRYL</sequence>
<dbReference type="RefSeq" id="YP_010677525.1">
    <property type="nucleotide sequence ID" value="NC_071022.1"/>
</dbReference>
<accession>A0AA49BNH9</accession>
<keyword evidence="4" id="KW-1185">Reference proteome</keyword>
<name>A0AA49BNH9_9CAUD</name>
<dbReference type="GO" id="GO:0008233">
    <property type="term" value="F:peptidase activity"/>
    <property type="evidence" value="ECO:0007669"/>
    <property type="project" value="InterPro"/>
</dbReference>
<dbReference type="Gene3D" id="3.30.1380.10">
    <property type="match status" value="1"/>
</dbReference>
<evidence type="ECO:0000259" key="2">
    <source>
        <dbReference type="Pfam" id="PF13539"/>
    </source>
</evidence>
<evidence type="ECO:0000313" key="3">
    <source>
        <dbReference type="EMBL" id="UJQ87159.1"/>
    </source>
</evidence>
<feature type="domain" description="Peptidase M15C" evidence="2">
    <location>
        <begin position="73"/>
        <end position="134"/>
    </location>
</feature>
<protein>
    <submittedName>
        <fullName evidence="3">Endolysin</fullName>
    </submittedName>
</protein>
<dbReference type="SUPFAM" id="SSF47090">
    <property type="entry name" value="PGBD-like"/>
    <property type="match status" value="1"/>
</dbReference>
<dbReference type="EMBL" id="OL455900">
    <property type="protein sequence ID" value="UJQ87159.1"/>
    <property type="molecule type" value="Genomic_DNA"/>
</dbReference>
<dbReference type="SUPFAM" id="SSF55166">
    <property type="entry name" value="Hedgehog/DD-peptidase"/>
    <property type="match status" value="1"/>
</dbReference>
<dbReference type="InterPro" id="IPR036365">
    <property type="entry name" value="PGBD-like_sf"/>
</dbReference>
<dbReference type="KEGG" id="vg:77953904"/>
<proteinExistence type="predicted"/>
<dbReference type="Pfam" id="PF01471">
    <property type="entry name" value="PG_binding_1"/>
    <property type="match status" value="1"/>
</dbReference>
<feature type="domain" description="Peptidoglycan binding-like" evidence="1">
    <location>
        <begin position="213"/>
        <end position="244"/>
    </location>
</feature>
<evidence type="ECO:0000313" key="4">
    <source>
        <dbReference type="Proteomes" id="UP001200142"/>
    </source>
</evidence>